<evidence type="ECO:0000313" key="2">
    <source>
        <dbReference type="EMBL" id="GLI34933.1"/>
    </source>
</evidence>
<dbReference type="PANTHER" id="PTHR22916">
    <property type="entry name" value="GLYCOSYLTRANSFERASE"/>
    <property type="match status" value="1"/>
</dbReference>
<gene>
    <name evidence="2" type="ORF">DAMNIGENAA_23660</name>
</gene>
<dbReference type="RefSeq" id="WP_281794404.1">
    <property type="nucleotide sequence ID" value="NZ_BSDR01000001.1"/>
</dbReference>
<dbReference type="AlphaFoldDB" id="A0A9W6L7R3"/>
<reference evidence="2" key="1">
    <citation type="submission" date="2022-12" db="EMBL/GenBank/DDBJ databases">
        <title>Reference genome sequencing for broad-spectrum identification of bacterial and archaeal isolates by mass spectrometry.</title>
        <authorList>
            <person name="Sekiguchi Y."/>
            <person name="Tourlousse D.M."/>
        </authorList>
    </citation>
    <scope>NUCLEOTIDE SEQUENCE</scope>
    <source>
        <strain evidence="2">ASRB1</strain>
    </source>
</reference>
<dbReference type="SUPFAM" id="SSF53448">
    <property type="entry name" value="Nucleotide-diphospho-sugar transferases"/>
    <property type="match status" value="1"/>
</dbReference>
<sequence length="280" mass="31482">MVTVVIPTYNRSRFVREAVASVLAQREVSMEVIVVDDGSTDDTASVLQAFGGAIVSVFQAHRGVSAARNRGIQMAGGEWIAFLDSDDLWLPGKLKAQLDFFSQNPGIRICQTEEIWMRNGKRLNPKKHHRKPQGHAFPLLLERCLVSPSAVVIHRELFQEVGTFDESLPACEDYDLWLRIGYRYPLGLLDDSLIVKRGGHADQLSFSVEALDIYRIRSLVNLLQREPLNAEQRCLAFRALENKCRIYATGCRKRGKMEEAESVLSLPRRLSLELDSLGSA</sequence>
<dbReference type="Gene3D" id="3.90.550.10">
    <property type="entry name" value="Spore Coat Polysaccharide Biosynthesis Protein SpsA, Chain A"/>
    <property type="match status" value="1"/>
</dbReference>
<accession>A0A9W6L7R3</accession>
<dbReference type="Pfam" id="PF00535">
    <property type="entry name" value="Glycos_transf_2"/>
    <property type="match status" value="1"/>
</dbReference>
<organism evidence="2 3">
    <name type="scientific">Desulforhabdus amnigena</name>
    <dbReference type="NCBI Taxonomy" id="40218"/>
    <lineage>
        <taxon>Bacteria</taxon>
        <taxon>Pseudomonadati</taxon>
        <taxon>Thermodesulfobacteriota</taxon>
        <taxon>Syntrophobacteria</taxon>
        <taxon>Syntrophobacterales</taxon>
        <taxon>Syntrophobacteraceae</taxon>
        <taxon>Desulforhabdus</taxon>
    </lineage>
</organism>
<protein>
    <submittedName>
        <fullName evidence="2">Glycosyl transferase</fullName>
    </submittedName>
</protein>
<dbReference type="InterPro" id="IPR029044">
    <property type="entry name" value="Nucleotide-diphossugar_trans"/>
</dbReference>
<dbReference type="PANTHER" id="PTHR22916:SF3">
    <property type="entry name" value="UDP-GLCNAC:BETAGAL BETA-1,3-N-ACETYLGLUCOSAMINYLTRANSFERASE-LIKE PROTEIN 1"/>
    <property type="match status" value="1"/>
</dbReference>
<dbReference type="Proteomes" id="UP001144372">
    <property type="component" value="Unassembled WGS sequence"/>
</dbReference>
<dbReference type="GO" id="GO:0016758">
    <property type="term" value="F:hexosyltransferase activity"/>
    <property type="evidence" value="ECO:0007669"/>
    <property type="project" value="UniProtKB-ARBA"/>
</dbReference>
<feature type="domain" description="Glycosyltransferase 2-like" evidence="1">
    <location>
        <begin position="3"/>
        <end position="160"/>
    </location>
</feature>
<proteinExistence type="predicted"/>
<comment type="caution">
    <text evidence="2">The sequence shown here is derived from an EMBL/GenBank/DDBJ whole genome shotgun (WGS) entry which is preliminary data.</text>
</comment>
<keyword evidence="2" id="KW-0808">Transferase</keyword>
<name>A0A9W6L7R3_9BACT</name>
<keyword evidence="3" id="KW-1185">Reference proteome</keyword>
<evidence type="ECO:0000313" key="3">
    <source>
        <dbReference type="Proteomes" id="UP001144372"/>
    </source>
</evidence>
<dbReference type="EMBL" id="BSDR01000001">
    <property type="protein sequence ID" value="GLI34933.1"/>
    <property type="molecule type" value="Genomic_DNA"/>
</dbReference>
<evidence type="ECO:0000259" key="1">
    <source>
        <dbReference type="Pfam" id="PF00535"/>
    </source>
</evidence>
<dbReference type="InterPro" id="IPR001173">
    <property type="entry name" value="Glyco_trans_2-like"/>
</dbReference>